<dbReference type="AlphaFoldDB" id="R7QS50"/>
<feature type="region of interest" description="Disordered" evidence="1">
    <location>
        <begin position="31"/>
        <end position="51"/>
    </location>
</feature>
<evidence type="ECO:0000313" key="3">
    <source>
        <dbReference type="Proteomes" id="UP000012073"/>
    </source>
</evidence>
<name>R7QS50_CHOCR</name>
<keyword evidence="3" id="KW-1185">Reference proteome</keyword>
<sequence>MTRLASVYGPRRTSERRLGYGMAAGRCGSGMRGGVRSGGGGDGAGRAGAGG</sequence>
<dbReference type="EMBL" id="HG002156">
    <property type="protein sequence ID" value="CDF40341.1"/>
    <property type="molecule type" value="Genomic_DNA"/>
</dbReference>
<dbReference type="GeneID" id="17318354"/>
<dbReference type="Gramene" id="CDF40341">
    <property type="protein sequence ID" value="CDF40341"/>
    <property type="gene ID" value="CHC_T00000697001"/>
</dbReference>
<dbReference type="RefSeq" id="XP_005710634.1">
    <property type="nucleotide sequence ID" value="XM_005710577.1"/>
</dbReference>
<accession>R7QS50</accession>
<evidence type="ECO:0000313" key="2">
    <source>
        <dbReference type="EMBL" id="CDF40341.1"/>
    </source>
</evidence>
<reference evidence="3" key="1">
    <citation type="journal article" date="2013" name="Proc. Natl. Acad. Sci. U.S.A.">
        <title>Genome structure and metabolic features in the red seaweed Chondrus crispus shed light on evolution of the Archaeplastida.</title>
        <authorList>
            <person name="Collen J."/>
            <person name="Porcel B."/>
            <person name="Carre W."/>
            <person name="Ball S.G."/>
            <person name="Chaparro C."/>
            <person name="Tonon T."/>
            <person name="Barbeyron T."/>
            <person name="Michel G."/>
            <person name="Noel B."/>
            <person name="Valentin K."/>
            <person name="Elias M."/>
            <person name="Artiguenave F."/>
            <person name="Arun A."/>
            <person name="Aury J.M."/>
            <person name="Barbosa-Neto J.F."/>
            <person name="Bothwell J.H."/>
            <person name="Bouget F.Y."/>
            <person name="Brillet L."/>
            <person name="Cabello-Hurtado F."/>
            <person name="Capella-Gutierrez S."/>
            <person name="Charrier B."/>
            <person name="Cladiere L."/>
            <person name="Cock J.M."/>
            <person name="Coelho S.M."/>
            <person name="Colleoni C."/>
            <person name="Czjzek M."/>
            <person name="Da Silva C."/>
            <person name="Delage L."/>
            <person name="Denoeud F."/>
            <person name="Deschamps P."/>
            <person name="Dittami S.M."/>
            <person name="Gabaldon T."/>
            <person name="Gachon C.M."/>
            <person name="Groisillier A."/>
            <person name="Herve C."/>
            <person name="Jabbari K."/>
            <person name="Katinka M."/>
            <person name="Kloareg B."/>
            <person name="Kowalczyk N."/>
            <person name="Labadie K."/>
            <person name="Leblanc C."/>
            <person name="Lopez P.J."/>
            <person name="McLachlan D.H."/>
            <person name="Meslet-Cladiere L."/>
            <person name="Moustafa A."/>
            <person name="Nehr Z."/>
            <person name="Nyvall Collen P."/>
            <person name="Panaud O."/>
            <person name="Partensky F."/>
            <person name="Poulain J."/>
            <person name="Rensing S.A."/>
            <person name="Rousvoal S."/>
            <person name="Samson G."/>
            <person name="Symeonidi A."/>
            <person name="Weissenbach J."/>
            <person name="Zambounis A."/>
            <person name="Wincker P."/>
            <person name="Boyen C."/>
        </authorList>
    </citation>
    <scope>NUCLEOTIDE SEQUENCE [LARGE SCALE GENOMIC DNA]</scope>
    <source>
        <strain evidence="3">cv. Stackhouse</strain>
    </source>
</reference>
<organism evidence="2 3">
    <name type="scientific">Chondrus crispus</name>
    <name type="common">Carrageen Irish moss</name>
    <name type="synonym">Polymorpha crispa</name>
    <dbReference type="NCBI Taxonomy" id="2769"/>
    <lineage>
        <taxon>Eukaryota</taxon>
        <taxon>Rhodophyta</taxon>
        <taxon>Florideophyceae</taxon>
        <taxon>Rhodymeniophycidae</taxon>
        <taxon>Gigartinales</taxon>
        <taxon>Gigartinaceae</taxon>
        <taxon>Chondrus</taxon>
    </lineage>
</organism>
<evidence type="ECO:0000256" key="1">
    <source>
        <dbReference type="SAM" id="MobiDB-lite"/>
    </source>
</evidence>
<gene>
    <name evidence="2" type="ORF">CHC_T00000697001</name>
</gene>
<proteinExistence type="predicted"/>
<protein>
    <submittedName>
        <fullName evidence="2">Uncharacterized protein</fullName>
    </submittedName>
</protein>
<dbReference type="KEGG" id="ccp:CHC_T00000697001"/>
<dbReference type="Proteomes" id="UP000012073">
    <property type="component" value="Unassembled WGS sequence"/>
</dbReference>